<dbReference type="EMBL" id="AHJE01000107">
    <property type="protein sequence ID" value="EHP38829.1"/>
    <property type="molecule type" value="Genomic_DNA"/>
</dbReference>
<evidence type="ECO:0000313" key="3">
    <source>
        <dbReference type="EMBL" id="EHP38829.1"/>
    </source>
</evidence>
<dbReference type="SMART" id="SM00900">
    <property type="entry name" value="FMN_bind"/>
    <property type="match status" value="1"/>
</dbReference>
<dbReference type="PATRIC" id="fig|1127483.3.peg.6971"/>
<feature type="compositionally biased region" description="Basic residues" evidence="1">
    <location>
        <begin position="181"/>
        <end position="194"/>
    </location>
</feature>
<dbReference type="AlphaFoldDB" id="H1SF73"/>
<feature type="region of interest" description="Disordered" evidence="1">
    <location>
        <begin position="172"/>
        <end position="194"/>
    </location>
</feature>
<dbReference type="Proteomes" id="UP000005808">
    <property type="component" value="Unassembled WGS sequence"/>
</dbReference>
<gene>
    <name evidence="3" type="ORF">OR16_34895</name>
</gene>
<dbReference type="GO" id="GO:0010181">
    <property type="term" value="F:FMN binding"/>
    <property type="evidence" value="ECO:0007669"/>
    <property type="project" value="InterPro"/>
</dbReference>
<accession>H1SF73</accession>
<dbReference type="GO" id="GO:0016020">
    <property type="term" value="C:membrane"/>
    <property type="evidence" value="ECO:0007669"/>
    <property type="project" value="InterPro"/>
</dbReference>
<evidence type="ECO:0000256" key="1">
    <source>
        <dbReference type="SAM" id="MobiDB-lite"/>
    </source>
</evidence>
<organism evidence="3 4">
    <name type="scientific">Cupriavidus basilensis OR16</name>
    <dbReference type="NCBI Taxonomy" id="1127483"/>
    <lineage>
        <taxon>Bacteria</taxon>
        <taxon>Pseudomonadati</taxon>
        <taxon>Pseudomonadota</taxon>
        <taxon>Betaproteobacteria</taxon>
        <taxon>Burkholderiales</taxon>
        <taxon>Burkholderiaceae</taxon>
        <taxon>Cupriavidus</taxon>
    </lineage>
</organism>
<dbReference type="Pfam" id="PF04205">
    <property type="entry name" value="FMN_bind"/>
    <property type="match status" value="1"/>
</dbReference>
<comment type="caution">
    <text evidence="3">The sequence shown here is derived from an EMBL/GenBank/DDBJ whole genome shotgun (WGS) entry which is preliminary data.</text>
</comment>
<name>H1SF73_9BURK</name>
<feature type="domain" description="FMN-binding" evidence="2">
    <location>
        <begin position="78"/>
        <end position="159"/>
    </location>
</feature>
<protein>
    <submittedName>
        <fullName evidence="3">Fmn-binding domain protein</fullName>
    </submittedName>
</protein>
<sequence>MVVTQVYAAEYLSVADSQKLMFADATEFVPMVVALNPDQLRQLAERAGGPARMSAWRVWQARQGGNVLGFVVADAVIGKFELINYAIALSPAGEIRDVEILAYRESHGYEVRNKPWRSQFTGKSAQAALRVGDDIDNISGATLSCTHITDGIRRIVVMANMAPRAMPPRPPAAWDAGGYPRARHRRRAGGARRV</sequence>
<proteinExistence type="predicted"/>
<dbReference type="InterPro" id="IPR007329">
    <property type="entry name" value="FMN-bd"/>
</dbReference>
<reference evidence="3 4" key="1">
    <citation type="journal article" date="2012" name="J. Bacteriol.">
        <title>De Novo Genome Project of Cupriavidus basilensis OR16.</title>
        <authorList>
            <person name="Cserhati M."/>
            <person name="Kriszt B."/>
            <person name="Szoboszlay S."/>
            <person name="Toth A."/>
            <person name="Szabo I."/>
            <person name="Tancsics A."/>
            <person name="Nagy I."/>
            <person name="Horvath B."/>
            <person name="Nagy I."/>
            <person name="Kukolya J."/>
        </authorList>
    </citation>
    <scope>NUCLEOTIDE SEQUENCE [LARGE SCALE GENOMIC DNA]</scope>
    <source>
        <strain evidence="3 4">OR16</strain>
    </source>
</reference>
<evidence type="ECO:0000259" key="2">
    <source>
        <dbReference type="SMART" id="SM00900"/>
    </source>
</evidence>
<evidence type="ECO:0000313" key="4">
    <source>
        <dbReference type="Proteomes" id="UP000005808"/>
    </source>
</evidence>